<dbReference type="RefSeq" id="WP_137627714.1">
    <property type="nucleotide sequence ID" value="NZ_BJDJ01000003.1"/>
</dbReference>
<evidence type="ECO:0000256" key="1">
    <source>
        <dbReference type="SAM" id="Coils"/>
    </source>
</evidence>
<proteinExistence type="predicted"/>
<comment type="caution">
    <text evidence="3">The sequence shown here is derived from an EMBL/GenBank/DDBJ whole genome shotgun (WGS) entry which is preliminary data.</text>
</comment>
<feature type="coiled-coil region" evidence="1">
    <location>
        <begin position="78"/>
        <end position="110"/>
    </location>
</feature>
<accession>A0ABW1RXT9</accession>
<dbReference type="Pfam" id="PF14265">
    <property type="entry name" value="DUF4355"/>
    <property type="match status" value="1"/>
</dbReference>
<name>A0ABW1RXT9_9LACO</name>
<dbReference type="Proteomes" id="UP001596282">
    <property type="component" value="Unassembled WGS sequence"/>
</dbReference>
<feature type="compositionally biased region" description="Basic and acidic residues" evidence="2">
    <location>
        <begin position="11"/>
        <end position="20"/>
    </location>
</feature>
<evidence type="ECO:0000313" key="3">
    <source>
        <dbReference type="EMBL" id="MFC6180340.1"/>
    </source>
</evidence>
<evidence type="ECO:0000313" key="4">
    <source>
        <dbReference type="Proteomes" id="UP001596282"/>
    </source>
</evidence>
<dbReference type="EMBL" id="JBHSSC010000009">
    <property type="protein sequence ID" value="MFC6180340.1"/>
    <property type="molecule type" value="Genomic_DNA"/>
</dbReference>
<gene>
    <name evidence="3" type="ORF">ACFP5Y_03790</name>
</gene>
<feature type="region of interest" description="Disordered" evidence="2">
    <location>
        <begin position="1"/>
        <end position="25"/>
    </location>
</feature>
<dbReference type="InterPro" id="IPR025580">
    <property type="entry name" value="Gp46"/>
</dbReference>
<keyword evidence="1" id="KW-0175">Coiled coil</keyword>
<keyword evidence="4" id="KW-1185">Reference proteome</keyword>
<reference evidence="4" key="1">
    <citation type="journal article" date="2019" name="Int. J. Syst. Evol. Microbiol.">
        <title>The Global Catalogue of Microorganisms (GCM) 10K type strain sequencing project: providing services to taxonomists for standard genome sequencing and annotation.</title>
        <authorList>
            <consortium name="The Broad Institute Genomics Platform"/>
            <consortium name="The Broad Institute Genome Sequencing Center for Infectious Disease"/>
            <person name="Wu L."/>
            <person name="Ma J."/>
        </authorList>
    </citation>
    <scope>NUCLEOTIDE SEQUENCE [LARGE SCALE GENOMIC DNA]</scope>
    <source>
        <strain evidence="4">CCM 8933</strain>
    </source>
</reference>
<organism evidence="3 4">
    <name type="scientific">Lactiplantibacillus daowaiensis</name>
    <dbReference type="NCBI Taxonomy" id="2559918"/>
    <lineage>
        <taxon>Bacteria</taxon>
        <taxon>Bacillati</taxon>
        <taxon>Bacillota</taxon>
        <taxon>Bacilli</taxon>
        <taxon>Lactobacillales</taxon>
        <taxon>Lactobacillaceae</taxon>
        <taxon>Lactiplantibacillus</taxon>
    </lineage>
</organism>
<sequence length="209" mass="23253">MKLNLQFFADPDDKKGEEKKPKAKAYTQEDVNKMMAAKASEVAKAHEDKWSKQADDLKAKYLREGEERAKMSADDKAKAELADRLKALDDKQAELDKRDAEQKREAALNATRTLLVNEGLPANFAAQLTADDEPTRMSNVTAFAKTFKSAVDSEISDRAKGKVNPQTGAPAGGNSKVTQEEFDRMGMEQRMALYKEDKATYEKLKGSNN</sequence>
<feature type="region of interest" description="Disordered" evidence="2">
    <location>
        <begin position="154"/>
        <end position="189"/>
    </location>
</feature>
<protein>
    <submittedName>
        <fullName evidence="3">DUF4355 domain-containing protein</fullName>
    </submittedName>
</protein>
<feature type="compositionally biased region" description="Basic and acidic residues" evidence="2">
    <location>
        <begin position="178"/>
        <end position="189"/>
    </location>
</feature>
<evidence type="ECO:0000256" key="2">
    <source>
        <dbReference type="SAM" id="MobiDB-lite"/>
    </source>
</evidence>